<evidence type="ECO:0000313" key="4">
    <source>
        <dbReference type="Proteomes" id="UP000595446"/>
    </source>
</evidence>
<dbReference type="RefSeq" id="WP_235434731.1">
    <property type="nucleotide sequence ID" value="NZ_AP024237.1"/>
</dbReference>
<dbReference type="GO" id="GO:0004300">
    <property type="term" value="F:enoyl-CoA hydratase activity"/>
    <property type="evidence" value="ECO:0007669"/>
    <property type="project" value="TreeGrafter"/>
</dbReference>
<dbReference type="AlphaFoldDB" id="A0A7R7GRD3"/>
<dbReference type="PANTHER" id="PTHR13078">
    <property type="entry name" value="PEROXISOMAL MULTIFUNCTIONAL ENZYME TYPE 2-RELATED"/>
    <property type="match status" value="1"/>
</dbReference>
<evidence type="ECO:0000256" key="1">
    <source>
        <dbReference type="ARBA" id="ARBA00005254"/>
    </source>
</evidence>
<dbReference type="InterPro" id="IPR029069">
    <property type="entry name" value="HotDog_dom_sf"/>
</dbReference>
<keyword evidence="4" id="KW-1185">Reference proteome</keyword>
<dbReference type="Gene3D" id="3.10.129.10">
    <property type="entry name" value="Hotdog Thioesterase"/>
    <property type="match status" value="1"/>
</dbReference>
<proteinExistence type="inferred from homology"/>
<gene>
    <name evidence="3" type="ORF">MHEC_09190</name>
</gene>
<dbReference type="GO" id="GO:0044594">
    <property type="term" value="F:17-beta-hydroxysteroid dehydrogenase (NAD+) activity"/>
    <property type="evidence" value="ECO:0007669"/>
    <property type="project" value="TreeGrafter"/>
</dbReference>
<accession>A0A7R7GRD3</accession>
<evidence type="ECO:0000259" key="2">
    <source>
        <dbReference type="Pfam" id="PF01575"/>
    </source>
</evidence>
<dbReference type="SUPFAM" id="SSF54637">
    <property type="entry name" value="Thioesterase/thiol ester dehydrase-isomerase"/>
    <property type="match status" value="2"/>
</dbReference>
<protein>
    <recommendedName>
        <fullName evidence="2">MaoC-like domain-containing protein</fullName>
    </recommendedName>
</protein>
<comment type="similarity">
    <text evidence="1">Belongs to the enoyl-CoA hydratase/isomerase family.</text>
</comment>
<dbReference type="GO" id="GO:0003857">
    <property type="term" value="F:(3S)-3-hydroxyacyl-CoA dehydrogenase (NAD+) activity"/>
    <property type="evidence" value="ECO:0007669"/>
    <property type="project" value="TreeGrafter"/>
</dbReference>
<reference evidence="3 4" key="1">
    <citation type="submission" date="2020-12" db="EMBL/GenBank/DDBJ databases">
        <title>Complete genome sequence of Mycobacterium heckeshornense JCM 15655T, closely related to a pathogenic non-tuberculous mycobacterial species Mycobacterium xenopi.</title>
        <authorList>
            <person name="Yoshida M."/>
            <person name="Fukano H."/>
            <person name="Asakura T."/>
            <person name="Suzuki M."/>
            <person name="Hoshino Y."/>
        </authorList>
    </citation>
    <scope>NUCLEOTIDE SEQUENCE [LARGE SCALE GENOMIC DNA]</scope>
    <source>
        <strain evidence="3 4">JCM 15655</strain>
    </source>
</reference>
<evidence type="ECO:0000313" key="3">
    <source>
        <dbReference type="EMBL" id="BCO34486.1"/>
    </source>
</evidence>
<dbReference type="InterPro" id="IPR002539">
    <property type="entry name" value="MaoC-like_dom"/>
</dbReference>
<dbReference type="PANTHER" id="PTHR13078:SF56">
    <property type="entry name" value="PEROXISOMAL MULTIFUNCTIONAL ENZYME TYPE 2"/>
    <property type="match status" value="1"/>
</dbReference>
<dbReference type="GO" id="GO:0006635">
    <property type="term" value="P:fatty acid beta-oxidation"/>
    <property type="evidence" value="ECO:0007669"/>
    <property type="project" value="TreeGrafter"/>
</dbReference>
<organism evidence="3 4">
    <name type="scientific">Mycobacterium heckeshornense</name>
    <dbReference type="NCBI Taxonomy" id="110505"/>
    <lineage>
        <taxon>Bacteria</taxon>
        <taxon>Bacillati</taxon>
        <taxon>Actinomycetota</taxon>
        <taxon>Actinomycetes</taxon>
        <taxon>Mycobacteriales</taxon>
        <taxon>Mycobacteriaceae</taxon>
        <taxon>Mycobacterium</taxon>
    </lineage>
</organism>
<dbReference type="Proteomes" id="UP000595446">
    <property type="component" value="Chromosome"/>
</dbReference>
<dbReference type="EMBL" id="AP024237">
    <property type="protein sequence ID" value="BCO34486.1"/>
    <property type="molecule type" value="Genomic_DNA"/>
</dbReference>
<name>A0A7R7GRD3_9MYCO</name>
<sequence>MYPVVLAFGAQQAANADVPAAAWRQARGGLHGEHDIVLHRPLVPDEPLDTWSSVSAVRSTRAGTQVVLHIEQFDGQGGLAVEQWWTTMLLGLQAIADAGSMPADHRFPDSARSNPIGSATHNISEHVAHDYATVSDDWSAHHFDIGAARASGFDFLFAHGLCTMAICAHRVLRVVGVDDPGQVRRVAVRFASPTPLGAELTVNVYGVTRKSFAFEASCAGVTTISHGRMELRG</sequence>
<feature type="domain" description="MaoC-like" evidence="2">
    <location>
        <begin position="119"/>
        <end position="209"/>
    </location>
</feature>
<dbReference type="Pfam" id="PF01575">
    <property type="entry name" value="MaoC_dehydratas"/>
    <property type="match status" value="1"/>
</dbReference>